<dbReference type="Gene3D" id="1.25.40.540">
    <property type="entry name" value="TAP42-like family"/>
    <property type="match status" value="1"/>
</dbReference>
<keyword evidence="3" id="KW-1185">Reference proteome</keyword>
<evidence type="ECO:0000256" key="1">
    <source>
        <dbReference type="SAM" id="MobiDB-lite"/>
    </source>
</evidence>
<dbReference type="PANTHER" id="PTHR10933">
    <property type="entry name" value="IMMUNOGLOBULIN-BINDING PROTEIN 1"/>
    <property type="match status" value="1"/>
</dbReference>
<evidence type="ECO:0000313" key="3">
    <source>
        <dbReference type="Proteomes" id="UP001244341"/>
    </source>
</evidence>
<dbReference type="PANTHER" id="PTHR10933:SF9">
    <property type="entry name" value="IMMUNOGLOBULIN-BINDING PROTEIN 1"/>
    <property type="match status" value="1"/>
</dbReference>
<reference evidence="2 3" key="1">
    <citation type="submission" date="2023-05" db="EMBL/GenBank/DDBJ databases">
        <title>A 100% complete, gapless, phased diploid assembly of the Scenedesmus obliquus UTEX 3031 genome.</title>
        <authorList>
            <person name="Biondi T.C."/>
            <person name="Hanschen E.R."/>
            <person name="Kwon T."/>
            <person name="Eng W."/>
            <person name="Kruse C.P.S."/>
            <person name="Koehler S.I."/>
            <person name="Kunde Y."/>
            <person name="Gleasner C.D."/>
            <person name="You Mak K.T."/>
            <person name="Polle J."/>
            <person name="Hovde B.T."/>
            <person name="Starkenburg S.R."/>
        </authorList>
    </citation>
    <scope>NUCLEOTIDE SEQUENCE [LARGE SCALE GENOMIC DNA]</scope>
    <source>
        <strain evidence="2 3">DOE0152z</strain>
    </source>
</reference>
<dbReference type="InterPro" id="IPR007304">
    <property type="entry name" value="TAP46-like"/>
</dbReference>
<name>A0ABY8TLT7_TETOB</name>
<dbReference type="Pfam" id="PF04177">
    <property type="entry name" value="TAP42"/>
    <property type="match status" value="1"/>
</dbReference>
<feature type="compositionally biased region" description="Low complexity" evidence="1">
    <location>
        <begin position="220"/>
        <end position="245"/>
    </location>
</feature>
<feature type="region of interest" description="Disordered" evidence="1">
    <location>
        <begin position="220"/>
        <end position="264"/>
    </location>
</feature>
<sequence length="371" mass="40420">MVDTAADVGNLSLAAAYDRVNELLDGPDGTSAASPDTAQEALQLLSHCELLVQRAALFSSNEDADDLITSQVKYLLVPFLQAELHSSLPSRDPAARLRHVQAASEGYCGYLQRCQQYGLLRGPLAQAYAAEEAGSAGDPGTARVQRIERFKRSRALAGLLQQMRGRRRQADEEGGTEGGPPGGVGGWDEEDERRLMLLQLEAAAIKALDSRPTLRQEQQLLQHAVAQQQSSGSSSQQQQQGSSSSFRDAARQDQQQQQQRQQLQHQMFDKLAGIAGQLSLTGDRQAIRQQVFRPSHILPTLSVEQQGAIEFAQAQQREARQAQAAAAEAARKAALTADEADEEEVARARAWDDFADDNPRGWGNSKLRPCA</sequence>
<feature type="compositionally biased region" description="Low complexity" evidence="1">
    <location>
        <begin position="252"/>
        <end position="264"/>
    </location>
</feature>
<evidence type="ECO:0000313" key="2">
    <source>
        <dbReference type="EMBL" id="WIA09874.1"/>
    </source>
</evidence>
<evidence type="ECO:0008006" key="4">
    <source>
        <dbReference type="Google" id="ProtNLM"/>
    </source>
</evidence>
<gene>
    <name evidence="2" type="ORF">OEZ85_010088</name>
</gene>
<accession>A0ABY8TLT7</accession>
<dbReference type="Proteomes" id="UP001244341">
    <property type="component" value="Chromosome 2b"/>
</dbReference>
<dbReference type="InterPro" id="IPR038511">
    <property type="entry name" value="TAP42/TAP46-like_sf"/>
</dbReference>
<proteinExistence type="predicted"/>
<dbReference type="EMBL" id="CP126209">
    <property type="protein sequence ID" value="WIA09874.1"/>
    <property type="molecule type" value="Genomic_DNA"/>
</dbReference>
<organism evidence="2 3">
    <name type="scientific">Tetradesmus obliquus</name>
    <name type="common">Green alga</name>
    <name type="synonym">Acutodesmus obliquus</name>
    <dbReference type="NCBI Taxonomy" id="3088"/>
    <lineage>
        <taxon>Eukaryota</taxon>
        <taxon>Viridiplantae</taxon>
        <taxon>Chlorophyta</taxon>
        <taxon>core chlorophytes</taxon>
        <taxon>Chlorophyceae</taxon>
        <taxon>CS clade</taxon>
        <taxon>Sphaeropleales</taxon>
        <taxon>Scenedesmaceae</taxon>
        <taxon>Tetradesmus</taxon>
    </lineage>
</organism>
<protein>
    <recommendedName>
        <fullName evidence="4">TAP42-like protein</fullName>
    </recommendedName>
</protein>
<feature type="region of interest" description="Disordered" evidence="1">
    <location>
        <begin position="350"/>
        <end position="371"/>
    </location>
</feature>
<feature type="compositionally biased region" description="Gly residues" evidence="1">
    <location>
        <begin position="176"/>
        <end position="186"/>
    </location>
</feature>
<feature type="region of interest" description="Disordered" evidence="1">
    <location>
        <begin position="161"/>
        <end position="188"/>
    </location>
</feature>